<evidence type="ECO:0000259" key="2">
    <source>
        <dbReference type="SMART" id="SM00906"/>
    </source>
</evidence>
<name>A0A9P4INE8_9PEZI</name>
<dbReference type="GO" id="GO:0008270">
    <property type="term" value="F:zinc ion binding"/>
    <property type="evidence" value="ECO:0007669"/>
    <property type="project" value="InterPro"/>
</dbReference>
<reference evidence="3" key="1">
    <citation type="journal article" date="2020" name="Stud. Mycol.">
        <title>101 Dothideomycetes genomes: a test case for predicting lifestyles and emergence of pathogens.</title>
        <authorList>
            <person name="Haridas S."/>
            <person name="Albert R."/>
            <person name="Binder M."/>
            <person name="Bloem J."/>
            <person name="Labutti K."/>
            <person name="Salamov A."/>
            <person name="Andreopoulos B."/>
            <person name="Baker S."/>
            <person name="Barry K."/>
            <person name="Bills G."/>
            <person name="Bluhm B."/>
            <person name="Cannon C."/>
            <person name="Castanera R."/>
            <person name="Culley D."/>
            <person name="Daum C."/>
            <person name="Ezra D."/>
            <person name="Gonzalez J."/>
            <person name="Henrissat B."/>
            <person name="Kuo A."/>
            <person name="Liang C."/>
            <person name="Lipzen A."/>
            <person name="Lutzoni F."/>
            <person name="Magnuson J."/>
            <person name="Mondo S."/>
            <person name="Nolan M."/>
            <person name="Ohm R."/>
            <person name="Pangilinan J."/>
            <person name="Park H.-J."/>
            <person name="Ramirez L."/>
            <person name="Alfaro M."/>
            <person name="Sun H."/>
            <person name="Tritt A."/>
            <person name="Yoshinaga Y."/>
            <person name="Zwiers L.-H."/>
            <person name="Turgeon B."/>
            <person name="Goodwin S."/>
            <person name="Spatafora J."/>
            <person name="Crous P."/>
            <person name="Grigoriev I."/>
        </authorList>
    </citation>
    <scope>NUCLEOTIDE SEQUENCE</scope>
    <source>
        <strain evidence="3">CBS 133067</strain>
    </source>
</reference>
<accession>A0A9P4INE8</accession>
<dbReference type="Pfam" id="PF04082">
    <property type="entry name" value="Fungal_trans"/>
    <property type="match status" value="1"/>
</dbReference>
<dbReference type="Proteomes" id="UP000799772">
    <property type="component" value="Unassembled WGS sequence"/>
</dbReference>
<dbReference type="InterPro" id="IPR007219">
    <property type="entry name" value="XnlR_reg_dom"/>
</dbReference>
<sequence>MVRNHATNAPRNDLVNAIISHNYGAIWDDIVLAKLVLATVENKVTRIWQMMENSQAHSQNVPSSLDLLRIIQLQSEKLDLLLEKARTDGGSSAKGFESGERNQVDRTSTIADHFSEDERRIGFRSGALVFTSDPGARLPKPSLPLFCGPTNPSFCINVAGMSLNETEGTSVDATSAGGREILSILDGEIVVDRDSEVVEGSPIGLDLPLHPLQDLDAERAIQLVQLYDDLVGVIHPIRNANDLIRKIRELYTTLATSFAGPEAHTLRMDRSDINIIKMVLAIALVMEGKGQSDMATKLYESLQGDVQSKMWSPAPELDDIYLLILVSLYHFTKGDWRLSRRVASSIACMVLEFGLHRRKVVFRAFEDPGEREKAINAFWTIFVLDRQLNCALGLPKAIQDEDVDSSLPLPANAPYLEAMVEYCRLGTRICDSLSDALSGKPHAVAEWQDSLGFFRYRVDQWQKKHIPEELQFVYEDLEARRIRHIRMVLYLRANHLRLLMMRPVLCSPNLPLAGDAQMWSTAVNIACDTLQILVDLDATTVIYQLQPIQYNYFLMTALGVLLLVLAEKSSSHPSKARMNARLENSTFDKARESLLAALNLLQSAAGFSSASTRQSLRASSLCFRLGLLSTGSPAKPISTSSDAAFAFQSREMPDVDGDYPDFTFPEFEPGSAWVDLDSSLLHDIWSQIGQSGSAHVD</sequence>
<evidence type="ECO:0000313" key="4">
    <source>
        <dbReference type="Proteomes" id="UP000799772"/>
    </source>
</evidence>
<dbReference type="InterPro" id="IPR050987">
    <property type="entry name" value="AtrR-like"/>
</dbReference>
<keyword evidence="1" id="KW-0539">Nucleus</keyword>
<dbReference type="CDD" id="cd12148">
    <property type="entry name" value="fungal_TF_MHR"/>
    <property type="match status" value="1"/>
</dbReference>
<dbReference type="GO" id="GO:0003677">
    <property type="term" value="F:DNA binding"/>
    <property type="evidence" value="ECO:0007669"/>
    <property type="project" value="InterPro"/>
</dbReference>
<protein>
    <recommendedName>
        <fullName evidence="2">Xylanolytic transcriptional activator regulatory domain-containing protein</fullName>
    </recommendedName>
</protein>
<keyword evidence="4" id="KW-1185">Reference proteome</keyword>
<dbReference type="GO" id="GO:0003700">
    <property type="term" value="F:DNA-binding transcription factor activity"/>
    <property type="evidence" value="ECO:0007669"/>
    <property type="project" value="InterPro"/>
</dbReference>
<proteinExistence type="predicted"/>
<dbReference type="EMBL" id="ML978122">
    <property type="protein sequence ID" value="KAF2103128.1"/>
    <property type="molecule type" value="Genomic_DNA"/>
</dbReference>
<evidence type="ECO:0000313" key="3">
    <source>
        <dbReference type="EMBL" id="KAF2103128.1"/>
    </source>
</evidence>
<feature type="domain" description="Xylanolytic transcriptional activator regulatory" evidence="2">
    <location>
        <begin position="339"/>
        <end position="414"/>
    </location>
</feature>
<comment type="caution">
    <text evidence="3">The sequence shown here is derived from an EMBL/GenBank/DDBJ whole genome shotgun (WGS) entry which is preliminary data.</text>
</comment>
<dbReference type="PANTHER" id="PTHR46910:SF13">
    <property type="entry name" value="SPECIFIC TRANSCRIPTION FACTOR, PUTATIVE (AFU_ORTHOLOGUE AFUA_4G06190)-RELATED"/>
    <property type="match status" value="1"/>
</dbReference>
<dbReference type="PANTHER" id="PTHR46910">
    <property type="entry name" value="TRANSCRIPTION FACTOR PDR1"/>
    <property type="match status" value="1"/>
</dbReference>
<dbReference type="GO" id="GO:0006351">
    <property type="term" value="P:DNA-templated transcription"/>
    <property type="evidence" value="ECO:0007669"/>
    <property type="project" value="InterPro"/>
</dbReference>
<dbReference type="SMART" id="SM00906">
    <property type="entry name" value="Fungal_trans"/>
    <property type="match status" value="1"/>
</dbReference>
<gene>
    <name evidence="3" type="ORF">NA57DRAFT_72111</name>
</gene>
<dbReference type="OrthoDB" id="39175at2759"/>
<evidence type="ECO:0000256" key="1">
    <source>
        <dbReference type="ARBA" id="ARBA00023242"/>
    </source>
</evidence>
<organism evidence="3 4">
    <name type="scientific">Rhizodiscina lignyota</name>
    <dbReference type="NCBI Taxonomy" id="1504668"/>
    <lineage>
        <taxon>Eukaryota</taxon>
        <taxon>Fungi</taxon>
        <taxon>Dikarya</taxon>
        <taxon>Ascomycota</taxon>
        <taxon>Pezizomycotina</taxon>
        <taxon>Dothideomycetes</taxon>
        <taxon>Pleosporomycetidae</taxon>
        <taxon>Aulographales</taxon>
        <taxon>Rhizodiscinaceae</taxon>
        <taxon>Rhizodiscina</taxon>
    </lineage>
</organism>
<dbReference type="AlphaFoldDB" id="A0A9P4INE8"/>